<evidence type="ECO:0000313" key="2">
    <source>
        <dbReference type="Proteomes" id="UP000648187"/>
    </source>
</evidence>
<protein>
    <submittedName>
        <fullName evidence="1">Uncharacterized protein</fullName>
    </submittedName>
</protein>
<evidence type="ECO:0000313" key="1">
    <source>
        <dbReference type="EMBL" id="KAF9411897.1"/>
    </source>
</evidence>
<sequence length="84" mass="9691">MMVNFSLYLDENLIRDNNKAGSLDDNHLPECDINLHKMFRANSTRLCRHPVSSTCHVNPLFSGINIFHVKLILEHNQFSEVVII</sequence>
<name>A0A835GAM4_SPOEX</name>
<dbReference type="EMBL" id="JACKWZ010000209">
    <property type="protein sequence ID" value="KAF9411897.1"/>
    <property type="molecule type" value="Genomic_DNA"/>
</dbReference>
<organism evidence="1 2">
    <name type="scientific">Spodoptera exigua</name>
    <name type="common">Beet armyworm</name>
    <name type="synonym">Noctua fulgens</name>
    <dbReference type="NCBI Taxonomy" id="7107"/>
    <lineage>
        <taxon>Eukaryota</taxon>
        <taxon>Metazoa</taxon>
        <taxon>Ecdysozoa</taxon>
        <taxon>Arthropoda</taxon>
        <taxon>Hexapoda</taxon>
        <taxon>Insecta</taxon>
        <taxon>Pterygota</taxon>
        <taxon>Neoptera</taxon>
        <taxon>Endopterygota</taxon>
        <taxon>Lepidoptera</taxon>
        <taxon>Glossata</taxon>
        <taxon>Ditrysia</taxon>
        <taxon>Noctuoidea</taxon>
        <taxon>Noctuidae</taxon>
        <taxon>Amphipyrinae</taxon>
        <taxon>Spodoptera</taxon>
    </lineage>
</organism>
<proteinExistence type="predicted"/>
<reference evidence="1" key="1">
    <citation type="submission" date="2020-08" db="EMBL/GenBank/DDBJ databases">
        <title>Spodoptera exigua strain:BAW_Kor-Di-RS1 Genome sequencing and assembly.</title>
        <authorList>
            <person name="Kim J."/>
            <person name="Nam H.Y."/>
            <person name="Kwon M."/>
            <person name="Choi J.H."/>
            <person name="Cho S.R."/>
            <person name="Kim G.-H."/>
        </authorList>
    </citation>
    <scope>NUCLEOTIDE SEQUENCE</scope>
    <source>
        <strain evidence="1">BAW_Kor-Di-RS1</strain>
        <tissue evidence="1">Whole-body</tissue>
    </source>
</reference>
<comment type="caution">
    <text evidence="1">The sequence shown here is derived from an EMBL/GenBank/DDBJ whole genome shotgun (WGS) entry which is preliminary data.</text>
</comment>
<gene>
    <name evidence="1" type="ORF">HW555_009432</name>
</gene>
<dbReference type="AlphaFoldDB" id="A0A835GAM4"/>
<accession>A0A835GAM4</accession>
<dbReference type="Proteomes" id="UP000648187">
    <property type="component" value="Unassembled WGS sequence"/>
</dbReference>
<keyword evidence="2" id="KW-1185">Reference proteome</keyword>